<dbReference type="Gene3D" id="3.30.460.80">
    <property type="entry name" value="NADH:ubiquinone oxidoreductase, 30kDa subunit"/>
    <property type="match status" value="1"/>
</dbReference>
<protein>
    <submittedName>
        <fullName evidence="4">Unannotated protein</fullName>
    </submittedName>
</protein>
<name>A0A6J6DV51_9ZZZZ</name>
<dbReference type="SUPFAM" id="SSF143243">
    <property type="entry name" value="Nqo5-like"/>
    <property type="match status" value="1"/>
</dbReference>
<dbReference type="NCBIfam" id="TIGR01961">
    <property type="entry name" value="NuoC_fam"/>
    <property type="match status" value="1"/>
</dbReference>
<evidence type="ECO:0000259" key="3">
    <source>
        <dbReference type="Pfam" id="PF00329"/>
    </source>
</evidence>
<dbReference type="GO" id="GO:0008137">
    <property type="term" value="F:NADH dehydrogenase (ubiquinone) activity"/>
    <property type="evidence" value="ECO:0007669"/>
    <property type="project" value="InterPro"/>
</dbReference>
<dbReference type="InterPro" id="IPR001268">
    <property type="entry name" value="NADH_UbQ_OxRdtase_30kDa_su"/>
</dbReference>
<dbReference type="PANTHER" id="PTHR10884">
    <property type="entry name" value="NADH DEHYDROGENASE UBIQUINONE IRON-SULFUR PROTEIN 3"/>
    <property type="match status" value="1"/>
</dbReference>
<dbReference type="AlphaFoldDB" id="A0A6J6DV51"/>
<dbReference type="Pfam" id="PF00329">
    <property type="entry name" value="Complex1_30kDa"/>
    <property type="match status" value="1"/>
</dbReference>
<dbReference type="HAMAP" id="MF_01357">
    <property type="entry name" value="NDH1_NuoC"/>
    <property type="match status" value="1"/>
</dbReference>
<organism evidence="4">
    <name type="scientific">freshwater metagenome</name>
    <dbReference type="NCBI Taxonomy" id="449393"/>
    <lineage>
        <taxon>unclassified sequences</taxon>
        <taxon>metagenomes</taxon>
        <taxon>ecological metagenomes</taxon>
    </lineage>
</organism>
<keyword evidence="2" id="KW-0813">Transport</keyword>
<proteinExistence type="inferred from homology"/>
<dbReference type="NCBIfam" id="NF005856">
    <property type="entry name" value="PRK07785.1"/>
    <property type="match status" value="1"/>
</dbReference>
<accession>A0A6J6DV51</accession>
<gene>
    <name evidence="4" type="ORF">UFOPK1740_00015</name>
</gene>
<reference evidence="4" key="1">
    <citation type="submission" date="2020-05" db="EMBL/GenBank/DDBJ databases">
        <authorList>
            <person name="Chiriac C."/>
            <person name="Salcher M."/>
            <person name="Ghai R."/>
            <person name="Kavagutti S V."/>
        </authorList>
    </citation>
    <scope>NUCLEOTIDE SEQUENCE</scope>
</reference>
<dbReference type="InterPro" id="IPR037232">
    <property type="entry name" value="NADH_quin_OxRdtase_su_C/D-like"/>
</dbReference>
<dbReference type="PANTHER" id="PTHR10884:SF14">
    <property type="entry name" value="NADH DEHYDROGENASE [UBIQUINONE] IRON-SULFUR PROTEIN 3, MITOCHONDRIAL"/>
    <property type="match status" value="1"/>
</dbReference>
<dbReference type="EMBL" id="CAEZTU010000001">
    <property type="protein sequence ID" value="CAB4568090.1"/>
    <property type="molecule type" value="Genomic_DNA"/>
</dbReference>
<evidence type="ECO:0000256" key="1">
    <source>
        <dbReference type="ARBA" id="ARBA00007569"/>
    </source>
</evidence>
<comment type="similarity">
    <text evidence="1">Belongs to the complex I 30 kDa subunit family.</text>
</comment>
<evidence type="ECO:0000313" key="4">
    <source>
        <dbReference type="EMBL" id="CAB4568090.1"/>
    </source>
</evidence>
<feature type="domain" description="NADH:ubiquinone oxidoreductase 30kDa subunit" evidence="3">
    <location>
        <begin position="91"/>
        <end position="212"/>
    </location>
</feature>
<dbReference type="InterPro" id="IPR010218">
    <property type="entry name" value="NADH_DH_suC"/>
</dbReference>
<dbReference type="GO" id="GO:0016651">
    <property type="term" value="F:oxidoreductase activity, acting on NAD(P)H"/>
    <property type="evidence" value="ECO:0007669"/>
    <property type="project" value="InterPro"/>
</dbReference>
<evidence type="ECO:0000256" key="2">
    <source>
        <dbReference type="ARBA" id="ARBA00022448"/>
    </source>
</evidence>
<sequence>MSDKEIITTNETPILKDVVKGAFGSSTSAGDTSGFGGLVTTIQAAPSAQRPYGSYFDEIADALEKALPSQKVTFEQAIERVVVQVDQLTLMVKKEHLKAVARVLRDDPALRFEMCMGVAGAHWPKEKNRELHAIYPFVSITNNRRVMIEVVTSETDPHIPSITDIYPSNNWHERETYDFFGIVFDGHPSLTRIEMPDDWVGYPQRKDYPLGGIPVEYKGAVIPPPDERRSYSG</sequence>